<protein>
    <submittedName>
        <fullName evidence="4">Peptidase family M41</fullName>
    </submittedName>
</protein>
<dbReference type="EMBL" id="FXUG01000019">
    <property type="protein sequence ID" value="SMP75526.1"/>
    <property type="molecule type" value="Genomic_DNA"/>
</dbReference>
<name>A0ABY1QMG6_9BACT</name>
<evidence type="ECO:0000313" key="5">
    <source>
        <dbReference type="Proteomes" id="UP001158067"/>
    </source>
</evidence>
<dbReference type="Pfam" id="PF01434">
    <property type="entry name" value="Peptidase_M41"/>
    <property type="match status" value="1"/>
</dbReference>
<evidence type="ECO:0000256" key="1">
    <source>
        <dbReference type="SAM" id="Coils"/>
    </source>
</evidence>
<reference evidence="4 5" key="1">
    <citation type="submission" date="2017-05" db="EMBL/GenBank/DDBJ databases">
        <authorList>
            <person name="Varghese N."/>
            <person name="Submissions S."/>
        </authorList>
    </citation>
    <scope>NUCLEOTIDE SEQUENCE [LARGE SCALE GENOMIC DNA]</scope>
    <source>
        <strain evidence="4 5">DSM 25457</strain>
    </source>
</reference>
<organism evidence="4 5">
    <name type="scientific">Neorhodopirellula lusitana</name>
    <dbReference type="NCBI Taxonomy" id="445327"/>
    <lineage>
        <taxon>Bacteria</taxon>
        <taxon>Pseudomonadati</taxon>
        <taxon>Planctomycetota</taxon>
        <taxon>Planctomycetia</taxon>
        <taxon>Pirellulales</taxon>
        <taxon>Pirellulaceae</taxon>
        <taxon>Neorhodopirellula</taxon>
    </lineage>
</organism>
<dbReference type="Proteomes" id="UP001158067">
    <property type="component" value="Unassembled WGS sequence"/>
</dbReference>
<feature type="coiled-coil region" evidence="1">
    <location>
        <begin position="187"/>
        <end position="214"/>
    </location>
</feature>
<evidence type="ECO:0000256" key="2">
    <source>
        <dbReference type="SAM" id="MobiDB-lite"/>
    </source>
</evidence>
<keyword evidence="5" id="KW-1185">Reference proteome</keyword>
<dbReference type="InterPro" id="IPR037219">
    <property type="entry name" value="Peptidase_M41-like"/>
</dbReference>
<gene>
    <name evidence="4" type="ORF">SAMN06265222_11969</name>
</gene>
<dbReference type="InterPro" id="IPR000642">
    <property type="entry name" value="Peptidase_M41"/>
</dbReference>
<feature type="region of interest" description="Disordered" evidence="2">
    <location>
        <begin position="77"/>
        <end position="99"/>
    </location>
</feature>
<dbReference type="SUPFAM" id="SSF140990">
    <property type="entry name" value="FtsH protease domain-like"/>
    <property type="match status" value="1"/>
</dbReference>
<accession>A0ABY1QMG6</accession>
<dbReference type="Gene3D" id="1.20.58.760">
    <property type="entry name" value="Peptidase M41"/>
    <property type="match status" value="1"/>
</dbReference>
<keyword evidence="1" id="KW-0175">Coiled coil</keyword>
<sequence>MVGGWFGSVLDASLALLDCSQKRLILIALGSCNAVGVRAIVMAVSRLRTMCSLMTKSQPSDPDSALPEQLLPEQLLPEQSSPQQASKEDPSSQAVSPQHVATAFHEAGHAVMAMIVGRPIQKVTITAANIQTGGVRLGAVKIQKGRSKATNDWLEDEVLILLAGMVAEAHFTEQYCRQGASHDLQAVRQLLASRASNERQLEKLERRMLDKTEHLLSQDAYSAAIKSIALELLQKQTISGRAVKHHFNQAEQRFRGT</sequence>
<comment type="caution">
    <text evidence="4">The sequence shown here is derived from an EMBL/GenBank/DDBJ whole genome shotgun (WGS) entry which is preliminary data.</text>
</comment>
<evidence type="ECO:0000259" key="3">
    <source>
        <dbReference type="Pfam" id="PF01434"/>
    </source>
</evidence>
<proteinExistence type="predicted"/>
<evidence type="ECO:0000313" key="4">
    <source>
        <dbReference type="EMBL" id="SMP75526.1"/>
    </source>
</evidence>
<feature type="domain" description="Peptidase M41" evidence="3">
    <location>
        <begin position="100"/>
        <end position="191"/>
    </location>
</feature>